<dbReference type="Pfam" id="PF05521">
    <property type="entry name" value="Phage_HCP"/>
    <property type="match status" value="1"/>
</dbReference>
<dbReference type="InterPro" id="IPR008767">
    <property type="entry name" value="Phage_SPP1_head-tail_adaptor"/>
</dbReference>
<accession>A0AAU8LEW6</accession>
<name>A0AAU8LEW6_PSESX</name>
<dbReference type="RefSeq" id="WP_024694726.1">
    <property type="nucleotide sequence ID" value="NZ_CP159362.1"/>
</dbReference>
<dbReference type="InterPro" id="IPR038666">
    <property type="entry name" value="SSP1_head-tail_sf"/>
</dbReference>
<proteinExistence type="predicted"/>
<gene>
    <name evidence="1" type="ORF">N011_22465</name>
</gene>
<protein>
    <submittedName>
        <fullName evidence="1">Phage head closure protein</fullName>
    </submittedName>
</protein>
<dbReference type="AlphaFoldDB" id="A0AAU8LEW6"/>
<dbReference type="EMBL" id="CP159362">
    <property type="protein sequence ID" value="XCN67220.1"/>
    <property type="molecule type" value="Genomic_DNA"/>
</dbReference>
<dbReference type="Gene3D" id="2.40.10.270">
    <property type="entry name" value="Bacteriophage SPP1 head-tail adaptor protein"/>
    <property type="match status" value="1"/>
</dbReference>
<dbReference type="NCBIfam" id="TIGR01563">
    <property type="entry name" value="gp16_SPP1"/>
    <property type="match status" value="1"/>
</dbReference>
<sequence length="106" mass="12351">MRAGKLRHRCTLYRNERVRDELGGWLDVWVELRKFWGDVNAVSGRVWLAAAQENAQITAEIWSRPMAVTAGMRVGYRDILYEIEAPLFNQTLNRQQLMCKTVKPDD</sequence>
<reference evidence="1" key="2">
    <citation type="submission" date="2024-07" db="EMBL/GenBank/DDBJ databases">
        <title>A complete genome sequence for Pseudomonas syringae CC1417.</title>
        <authorList>
            <person name="Baltrus D.A."/>
        </authorList>
    </citation>
    <scope>NUCLEOTIDE SEQUENCE</scope>
    <source>
        <strain evidence="1">CC1417</strain>
    </source>
</reference>
<organism evidence="1">
    <name type="scientific">Pseudomonas syringae CC1417</name>
    <dbReference type="NCBI Taxonomy" id="1357272"/>
    <lineage>
        <taxon>Bacteria</taxon>
        <taxon>Pseudomonadati</taxon>
        <taxon>Pseudomonadota</taxon>
        <taxon>Gammaproteobacteria</taxon>
        <taxon>Pseudomonadales</taxon>
        <taxon>Pseudomonadaceae</taxon>
        <taxon>Pseudomonas</taxon>
        <taxon>Pseudomonas syringae</taxon>
    </lineage>
</organism>
<evidence type="ECO:0000313" key="1">
    <source>
        <dbReference type="EMBL" id="XCN67220.1"/>
    </source>
</evidence>
<reference evidence="1" key="1">
    <citation type="journal article" date="2014" name="Genome Announc.">
        <title>Draft Genome Sequences of a Phylogenetically Diverse Suite of Pseudomonas syringae Strains from Multiple Source Populations.</title>
        <authorList>
            <person name="Baltrus D.A."/>
            <person name="Yourstone S."/>
            <person name="Lind A."/>
            <person name="Guilbaud C."/>
            <person name="Sands D.C."/>
            <person name="Jones C.D."/>
            <person name="Morris C.E."/>
            <person name="Dangl J.L."/>
        </authorList>
    </citation>
    <scope>NUCLEOTIDE SEQUENCE</scope>
    <source>
        <strain evidence="1">CC1417</strain>
    </source>
</reference>